<dbReference type="InterPro" id="IPR001173">
    <property type="entry name" value="Glyco_trans_2-like"/>
</dbReference>
<evidence type="ECO:0000313" key="6">
    <source>
        <dbReference type="Proteomes" id="UP000298616"/>
    </source>
</evidence>
<dbReference type="PANTHER" id="PTHR43179:SF12">
    <property type="entry name" value="GALACTOFURANOSYLTRANSFERASE GLFT2"/>
    <property type="match status" value="1"/>
</dbReference>
<reference evidence="5 6" key="1">
    <citation type="submission" date="2018-04" db="EMBL/GenBank/DDBJ databases">
        <title>Complete genome uncultured novel isolate.</title>
        <authorList>
            <person name="Merlino G."/>
        </authorList>
    </citation>
    <scope>NUCLEOTIDE SEQUENCE [LARGE SCALE GENOMIC DNA]</scope>
    <source>
        <strain evidence="6">R1DC9</strain>
    </source>
</reference>
<dbReference type="Proteomes" id="UP000298616">
    <property type="component" value="Chromosome"/>
</dbReference>
<dbReference type="PANTHER" id="PTHR43179">
    <property type="entry name" value="RHAMNOSYLTRANSFERASE WBBL"/>
    <property type="match status" value="1"/>
</dbReference>
<dbReference type="GO" id="GO:0016757">
    <property type="term" value="F:glycosyltransferase activity"/>
    <property type="evidence" value="ECO:0007669"/>
    <property type="project" value="UniProtKB-KW"/>
</dbReference>
<organism evidence="5 6">
    <name type="scientific">Mangrovivirga cuniculi</name>
    <dbReference type="NCBI Taxonomy" id="2715131"/>
    <lineage>
        <taxon>Bacteria</taxon>
        <taxon>Pseudomonadati</taxon>
        <taxon>Bacteroidota</taxon>
        <taxon>Cytophagia</taxon>
        <taxon>Cytophagales</taxon>
        <taxon>Mangrovivirgaceae</taxon>
        <taxon>Mangrovivirga</taxon>
    </lineage>
</organism>
<sequence length="315" mass="35734">MRNFPKVSIITVNYNQELMTREFLDYIRGLTYPNLETIVVDNGSDPKLSNSIKVDYPEIIFLNSDENLGFAGGNNLGISKASGEFILLLNNDTVLKPGFLEPLINNATSIANLGMATPKIKFQEGDNLIQYAGATAIHPLTGRGRSIGHLEKDEGQYDTIYETNLAHGCALLIPKKVVDDIGLMPEIFFLYYEEHDWCEKAKRKGYKIFYIGLSEVTHKESVTVGKGNPLKTYYLTRNRLLFMRRNNHGWRWIFGASFFLFIALPKNLIQELSKFEFKHANAIVKGAVKGLFMKKTHPTDHLKPETTNNQLIKQL</sequence>
<dbReference type="OrthoDB" id="9771846at2"/>
<dbReference type="KEGG" id="fpf:DCC35_03570"/>
<proteinExistence type="inferred from homology"/>
<dbReference type="RefSeq" id="WP_137089495.1">
    <property type="nucleotide sequence ID" value="NZ_CP028923.1"/>
</dbReference>
<dbReference type="SUPFAM" id="SSF53448">
    <property type="entry name" value="Nucleotide-diphospho-sugar transferases"/>
    <property type="match status" value="1"/>
</dbReference>
<gene>
    <name evidence="5" type="ORF">DCC35_03570</name>
</gene>
<protein>
    <submittedName>
        <fullName evidence="5">dTDP-Rha--alpha-D-GlcNAc-pyrophosphate polyprenol alpha-3-L-rhamnosyltransferase</fullName>
    </submittedName>
</protein>
<evidence type="ECO:0000256" key="2">
    <source>
        <dbReference type="ARBA" id="ARBA00022676"/>
    </source>
</evidence>
<dbReference type="CDD" id="cd04186">
    <property type="entry name" value="GT_2_like_c"/>
    <property type="match status" value="1"/>
</dbReference>
<dbReference type="AlphaFoldDB" id="A0A4D7JYZ6"/>
<name>A0A4D7JYZ6_9BACT</name>
<keyword evidence="6" id="KW-1185">Reference proteome</keyword>
<dbReference type="Pfam" id="PF00535">
    <property type="entry name" value="Glycos_transf_2"/>
    <property type="match status" value="1"/>
</dbReference>
<evidence type="ECO:0000313" key="5">
    <source>
        <dbReference type="EMBL" id="QCK13904.1"/>
    </source>
</evidence>
<feature type="domain" description="Glycosyltransferase 2-like" evidence="4">
    <location>
        <begin position="8"/>
        <end position="112"/>
    </location>
</feature>
<accession>A0A4D7JYZ6</accession>
<keyword evidence="3 5" id="KW-0808">Transferase</keyword>
<dbReference type="EMBL" id="CP028923">
    <property type="protein sequence ID" value="QCK13904.1"/>
    <property type="molecule type" value="Genomic_DNA"/>
</dbReference>
<evidence type="ECO:0000256" key="3">
    <source>
        <dbReference type="ARBA" id="ARBA00022679"/>
    </source>
</evidence>
<evidence type="ECO:0000256" key="1">
    <source>
        <dbReference type="ARBA" id="ARBA00006739"/>
    </source>
</evidence>
<dbReference type="Gene3D" id="3.90.550.10">
    <property type="entry name" value="Spore Coat Polysaccharide Biosynthesis Protein SpsA, Chain A"/>
    <property type="match status" value="1"/>
</dbReference>
<comment type="similarity">
    <text evidence="1">Belongs to the glycosyltransferase 2 family.</text>
</comment>
<keyword evidence="2" id="KW-0328">Glycosyltransferase</keyword>
<dbReference type="InterPro" id="IPR029044">
    <property type="entry name" value="Nucleotide-diphossugar_trans"/>
</dbReference>
<evidence type="ECO:0000259" key="4">
    <source>
        <dbReference type="Pfam" id="PF00535"/>
    </source>
</evidence>